<dbReference type="PROSITE" id="PS00080">
    <property type="entry name" value="MULTICOPPER_OXIDASE2"/>
    <property type="match status" value="1"/>
</dbReference>
<dbReference type="CDD" id="cd13896">
    <property type="entry name" value="CuRO_3_CopA"/>
    <property type="match status" value="1"/>
</dbReference>
<dbReference type="SMR" id="A0A1H2S0R1"/>
<dbReference type="InterPro" id="IPR006311">
    <property type="entry name" value="TAT_signal"/>
</dbReference>
<dbReference type="NCBIfam" id="TIGR01409">
    <property type="entry name" value="TAT_signal_seq"/>
    <property type="match status" value="1"/>
</dbReference>
<proteinExistence type="predicted"/>
<dbReference type="RefSeq" id="WP_090224340.1">
    <property type="nucleotide sequence ID" value="NZ_FNNU01000001.1"/>
</dbReference>
<dbReference type="GO" id="GO:0005507">
    <property type="term" value="F:copper ion binding"/>
    <property type="evidence" value="ECO:0007669"/>
    <property type="project" value="InterPro"/>
</dbReference>
<dbReference type="Pfam" id="PF00394">
    <property type="entry name" value="Cu-oxidase"/>
    <property type="match status" value="1"/>
</dbReference>
<protein>
    <submittedName>
        <fullName evidence="8">Copper-resistance protein, CopA family</fullName>
    </submittedName>
</protein>
<reference evidence="9" key="1">
    <citation type="submission" date="2016-10" db="EMBL/GenBank/DDBJ databases">
        <authorList>
            <person name="Varghese N."/>
            <person name="Submissions S."/>
        </authorList>
    </citation>
    <scope>NUCLEOTIDE SEQUENCE [LARGE SCALE GENOMIC DNA]</scope>
    <source>
        <strain evidence="9">NRRL B-59562</strain>
    </source>
</reference>
<accession>A0A1H2S0R1</accession>
<dbReference type="AlphaFoldDB" id="A0A1H2S0R1"/>
<evidence type="ECO:0000313" key="8">
    <source>
        <dbReference type="EMBL" id="SDW25246.1"/>
    </source>
</evidence>
<keyword evidence="9" id="KW-1185">Reference proteome</keyword>
<feature type="domain" description="Plastocyanin-like" evidence="6">
    <location>
        <begin position="457"/>
        <end position="574"/>
    </location>
</feature>
<sequence length="575" mass="62794">MNASFPALSRRRFVQGLGAGGALALAGGWPQGALAQAVAPSPRQLSGNRFELEIAEQAVNYTGRAALATTVNGSLPAPTLRWRQGEEVSLRVTNRLAVPSSIHWHGILLPADMDGVPGISFAGIAPGETFTYRFRVLQAGTYWYHGHSGFQEQTGLYGALLVEPEHGEPLAVERDYTLMLSDWTDEDPMRIFGRLKADSEYFARAKPSVAQFARDVENLGLAAAWDRRAMWNRMRMSPTDLQDVSGATYTYLVNGATPAANWTAIAEPGERVRLRFINAGTSTYFDVRIPGLPLTVVATDGQAVAEVTVDEFRIAPGETYDVLVRMPDAQAYSIFCQSMDRSGYARATLAPVAGMQAAVPRLDPPVWLDMRDMGHGEGTMAGMEHMAMAGMDHGSMAGMDHAAMPASAPLPTSAQVDMRVANPSDALDDPGPRLRGNGRRVLTYADLSSLGGGLDPRPPARDLVLRLTGNMQRFVWGFDGLKYNEAEPIPLRYGERLRLRLINDTMMNHPIHLHGMFFEVENEASGVLLRKHTVNVQPGKQVALLVSADAPGEWAFHCHLLYHMEAGMFRKVVVA</sequence>
<dbReference type="Gene3D" id="2.60.40.420">
    <property type="entry name" value="Cupredoxins - blue copper proteins"/>
    <property type="match status" value="3"/>
</dbReference>
<dbReference type="InterPro" id="IPR011706">
    <property type="entry name" value="Cu-oxidase_C"/>
</dbReference>
<keyword evidence="2" id="KW-0732">Signal</keyword>
<keyword evidence="3" id="KW-0560">Oxidoreductase</keyword>
<dbReference type="PROSITE" id="PS00079">
    <property type="entry name" value="MULTICOPPER_OXIDASE1"/>
    <property type="match status" value="1"/>
</dbReference>
<keyword evidence="1" id="KW-0479">Metal-binding</keyword>
<dbReference type="InterPro" id="IPR001117">
    <property type="entry name" value="Cu-oxidase_2nd"/>
</dbReference>
<dbReference type="NCBIfam" id="TIGR01480">
    <property type="entry name" value="copper_res_A"/>
    <property type="match status" value="1"/>
</dbReference>
<dbReference type="OrthoDB" id="9757546at2"/>
<organism evidence="8 9">
    <name type="scientific">Pseudomonas kuykendallii</name>
    <dbReference type="NCBI Taxonomy" id="1007099"/>
    <lineage>
        <taxon>Bacteria</taxon>
        <taxon>Pseudomonadati</taxon>
        <taxon>Pseudomonadota</taxon>
        <taxon>Gammaproteobacteria</taxon>
        <taxon>Pseudomonadales</taxon>
        <taxon>Pseudomonadaceae</taxon>
        <taxon>Pseudomonas</taxon>
    </lineage>
</organism>
<feature type="domain" description="Plastocyanin-like" evidence="5">
    <location>
        <begin position="241"/>
        <end position="348"/>
    </location>
</feature>
<evidence type="ECO:0000259" key="6">
    <source>
        <dbReference type="Pfam" id="PF07731"/>
    </source>
</evidence>
<evidence type="ECO:0000313" key="9">
    <source>
        <dbReference type="Proteomes" id="UP000243778"/>
    </source>
</evidence>
<dbReference type="Pfam" id="PF07731">
    <property type="entry name" value="Cu-oxidase_2"/>
    <property type="match status" value="1"/>
</dbReference>
<evidence type="ECO:0000259" key="5">
    <source>
        <dbReference type="Pfam" id="PF00394"/>
    </source>
</evidence>
<dbReference type="InterPro" id="IPR045087">
    <property type="entry name" value="Cu-oxidase_fam"/>
</dbReference>
<dbReference type="PANTHER" id="PTHR11709:SF394">
    <property type="entry name" value="FI03373P-RELATED"/>
    <property type="match status" value="1"/>
</dbReference>
<feature type="domain" description="Plastocyanin-like" evidence="7">
    <location>
        <begin position="55"/>
        <end position="165"/>
    </location>
</feature>
<dbReference type="InterPro" id="IPR033138">
    <property type="entry name" value="Cu_oxidase_CS"/>
</dbReference>
<dbReference type="InterPro" id="IPR008972">
    <property type="entry name" value="Cupredoxin"/>
</dbReference>
<dbReference type="Pfam" id="PF07732">
    <property type="entry name" value="Cu-oxidase_3"/>
    <property type="match status" value="1"/>
</dbReference>
<dbReference type="InterPro" id="IPR006376">
    <property type="entry name" value="Cu-R_CopA"/>
</dbReference>
<dbReference type="EMBL" id="FNNU01000001">
    <property type="protein sequence ID" value="SDW25246.1"/>
    <property type="molecule type" value="Genomic_DNA"/>
</dbReference>
<evidence type="ECO:0000256" key="3">
    <source>
        <dbReference type="ARBA" id="ARBA00023002"/>
    </source>
</evidence>
<dbReference type="InterPro" id="IPR011707">
    <property type="entry name" value="Cu-oxidase-like_N"/>
</dbReference>
<evidence type="ECO:0000256" key="2">
    <source>
        <dbReference type="ARBA" id="ARBA00022729"/>
    </source>
</evidence>
<dbReference type="Proteomes" id="UP000243778">
    <property type="component" value="Unassembled WGS sequence"/>
</dbReference>
<dbReference type="GO" id="GO:0042597">
    <property type="term" value="C:periplasmic space"/>
    <property type="evidence" value="ECO:0007669"/>
    <property type="project" value="InterPro"/>
</dbReference>
<dbReference type="CDD" id="cd13874">
    <property type="entry name" value="CuRO_2_CopA"/>
    <property type="match status" value="1"/>
</dbReference>
<dbReference type="SUPFAM" id="SSF49503">
    <property type="entry name" value="Cupredoxins"/>
    <property type="match status" value="3"/>
</dbReference>
<name>A0A1H2S0R1_9PSED</name>
<dbReference type="InterPro" id="IPR002355">
    <property type="entry name" value="Cu_oxidase_Cu_BS"/>
</dbReference>
<gene>
    <name evidence="8" type="ORF">SAMN05216287_0511</name>
</gene>
<dbReference type="InterPro" id="IPR034282">
    <property type="entry name" value="CuRO_2_CopA"/>
</dbReference>
<evidence type="ECO:0000256" key="1">
    <source>
        <dbReference type="ARBA" id="ARBA00022723"/>
    </source>
</evidence>
<dbReference type="PROSITE" id="PS51318">
    <property type="entry name" value="TAT"/>
    <property type="match status" value="1"/>
</dbReference>
<dbReference type="InterPro" id="IPR019546">
    <property type="entry name" value="TAT_signal_bac_arc"/>
</dbReference>
<keyword evidence="4" id="KW-0186">Copper</keyword>
<dbReference type="STRING" id="1007099.SAMN05216287_0511"/>
<dbReference type="GO" id="GO:0016491">
    <property type="term" value="F:oxidoreductase activity"/>
    <property type="evidence" value="ECO:0007669"/>
    <property type="project" value="UniProtKB-KW"/>
</dbReference>
<evidence type="ECO:0000259" key="7">
    <source>
        <dbReference type="Pfam" id="PF07732"/>
    </source>
</evidence>
<dbReference type="PANTHER" id="PTHR11709">
    <property type="entry name" value="MULTI-COPPER OXIDASE"/>
    <property type="match status" value="1"/>
</dbReference>
<evidence type="ECO:0000256" key="4">
    <source>
        <dbReference type="ARBA" id="ARBA00023008"/>
    </source>
</evidence>
<dbReference type="InterPro" id="IPR034279">
    <property type="entry name" value="CuRO_3_CopA"/>
</dbReference>